<dbReference type="RefSeq" id="WP_369269329.1">
    <property type="nucleotide sequence ID" value="NZ_CP163432.1"/>
</dbReference>
<evidence type="ECO:0000313" key="3">
    <source>
        <dbReference type="EMBL" id="XDQ08881.1"/>
    </source>
</evidence>
<feature type="transmembrane region" description="Helical" evidence="2">
    <location>
        <begin position="44"/>
        <end position="74"/>
    </location>
</feature>
<protein>
    <submittedName>
        <fullName evidence="3">DUF6338 family protein</fullName>
    </submittedName>
</protein>
<dbReference type="AlphaFoldDB" id="A0AB39MRE5"/>
<dbReference type="Pfam" id="PF19865">
    <property type="entry name" value="DUF6338"/>
    <property type="match status" value="1"/>
</dbReference>
<keyword evidence="2" id="KW-1133">Transmembrane helix</keyword>
<organism evidence="3">
    <name type="scientific">Streptomyces sp. R11</name>
    <dbReference type="NCBI Taxonomy" id="3238625"/>
    <lineage>
        <taxon>Bacteria</taxon>
        <taxon>Bacillati</taxon>
        <taxon>Actinomycetota</taxon>
        <taxon>Actinomycetes</taxon>
        <taxon>Kitasatosporales</taxon>
        <taxon>Streptomycetaceae</taxon>
        <taxon>Streptomyces</taxon>
    </lineage>
</organism>
<keyword evidence="2" id="KW-0812">Transmembrane</keyword>
<sequence length="251" mass="26295">MPSSVVAAVILLAAMTPGFAFHQALRRYRPQDTRSSTIEVVQLFSVGALATSAGLLLTLLAGELVTFLVPVDALHRAPADFRDRPWSWIGAALVAMTLSMVLSTLAGVYAGRTSPRRTGAGLRDGTVAVYALTDRAGPDRTRKPFVAVELSDGRLVEGYVRYVSTDPDPARRDLVLQQPIAWTGPDDVPRTRSKAVCVFVPGALVRVVHISYPPQPAAQPAPGTTSVPPPAGGATSPPGNSATPAAGGTTH</sequence>
<accession>A0AB39MRE5</accession>
<feature type="region of interest" description="Disordered" evidence="1">
    <location>
        <begin position="215"/>
        <end position="251"/>
    </location>
</feature>
<name>A0AB39MRE5_9ACTN</name>
<evidence type="ECO:0000256" key="2">
    <source>
        <dbReference type="SAM" id="Phobius"/>
    </source>
</evidence>
<feature type="transmembrane region" description="Helical" evidence="2">
    <location>
        <begin position="86"/>
        <end position="110"/>
    </location>
</feature>
<reference evidence="3" key="1">
    <citation type="submission" date="2024-07" db="EMBL/GenBank/DDBJ databases">
        <authorList>
            <person name="Yu S.T."/>
        </authorList>
    </citation>
    <scope>NUCLEOTIDE SEQUENCE</scope>
    <source>
        <strain evidence="3">R11</strain>
    </source>
</reference>
<gene>
    <name evidence="3" type="ORF">AB5J55_04090</name>
</gene>
<evidence type="ECO:0000256" key="1">
    <source>
        <dbReference type="SAM" id="MobiDB-lite"/>
    </source>
</evidence>
<feature type="compositionally biased region" description="Low complexity" evidence="1">
    <location>
        <begin position="232"/>
        <end position="242"/>
    </location>
</feature>
<keyword evidence="2" id="KW-0472">Membrane</keyword>
<dbReference type="InterPro" id="IPR045919">
    <property type="entry name" value="DUF6338"/>
</dbReference>
<proteinExistence type="predicted"/>
<dbReference type="EMBL" id="CP163432">
    <property type="protein sequence ID" value="XDQ08881.1"/>
    <property type="molecule type" value="Genomic_DNA"/>
</dbReference>